<evidence type="ECO:0000313" key="3">
    <source>
        <dbReference type="RefSeq" id="XP_032154460.1"/>
    </source>
</evidence>
<feature type="compositionally biased region" description="Basic and acidic residues" evidence="1">
    <location>
        <begin position="10"/>
        <end position="24"/>
    </location>
</feature>
<evidence type="ECO:0000256" key="1">
    <source>
        <dbReference type="SAM" id="MobiDB-lite"/>
    </source>
</evidence>
<protein>
    <submittedName>
        <fullName evidence="3 4">Uncharacterized protein LOC116565015 isoform X1</fullName>
    </submittedName>
</protein>
<dbReference type="Proteomes" id="UP000504640">
    <property type="component" value="Unplaced"/>
</dbReference>
<dbReference type="AlphaFoldDB" id="A0A6J3JHZ1"/>
<dbReference type="GeneID" id="116565015"/>
<dbReference type="RefSeq" id="XP_032154460.1">
    <property type="nucleotide sequence ID" value="XM_032298569.1"/>
</dbReference>
<sequence length="127" mass="14655">MAAAAGFPRFHREPGSSQRTDRGGRPHAPSRATHLRPHARAAEHRRPTPRRRRCRKRSRKTVVKGVAEETESRASGGRAEMATSGWWKDFLMVVILLHPFEFGRMAYTYEKQKQAWQVSSEKWPSME</sequence>
<proteinExistence type="predicted"/>
<name>A0A6J3JHZ1_SAPAP</name>
<dbReference type="RefSeq" id="XP_032154462.1">
    <property type="nucleotide sequence ID" value="XM_032298571.1"/>
</dbReference>
<keyword evidence="2" id="KW-1185">Reference proteome</keyword>
<feature type="region of interest" description="Disordered" evidence="1">
    <location>
        <begin position="1"/>
        <end position="79"/>
    </location>
</feature>
<accession>A0A6J3JHZ1</accession>
<evidence type="ECO:0000313" key="2">
    <source>
        <dbReference type="Proteomes" id="UP000504640"/>
    </source>
</evidence>
<feature type="compositionally biased region" description="Basic residues" evidence="1">
    <location>
        <begin position="47"/>
        <end position="62"/>
    </location>
</feature>
<gene>
    <name evidence="3 4" type="primary">LOC116565015</name>
</gene>
<reference evidence="3 4" key="1">
    <citation type="submission" date="2025-04" db="UniProtKB">
        <authorList>
            <consortium name="RefSeq"/>
        </authorList>
    </citation>
    <scope>IDENTIFICATION</scope>
    <source>
        <tissue evidence="3 4">Blood</tissue>
    </source>
</reference>
<organism evidence="2 4">
    <name type="scientific">Sapajus apella</name>
    <name type="common">Brown-capped capuchin</name>
    <name type="synonym">Cebus apella</name>
    <dbReference type="NCBI Taxonomy" id="9515"/>
    <lineage>
        <taxon>Eukaryota</taxon>
        <taxon>Metazoa</taxon>
        <taxon>Chordata</taxon>
        <taxon>Craniata</taxon>
        <taxon>Vertebrata</taxon>
        <taxon>Euteleostomi</taxon>
        <taxon>Mammalia</taxon>
        <taxon>Eutheria</taxon>
        <taxon>Euarchontoglires</taxon>
        <taxon>Primates</taxon>
        <taxon>Haplorrhini</taxon>
        <taxon>Platyrrhini</taxon>
        <taxon>Cebidae</taxon>
        <taxon>Cebinae</taxon>
        <taxon>Sapajus</taxon>
    </lineage>
</organism>
<evidence type="ECO:0000313" key="4">
    <source>
        <dbReference type="RefSeq" id="XP_032154462.1"/>
    </source>
</evidence>